<organism evidence="2 3">
    <name type="scientific">Glomerella acutata</name>
    <name type="common">Colletotrichum acutatum</name>
    <dbReference type="NCBI Taxonomy" id="27357"/>
    <lineage>
        <taxon>Eukaryota</taxon>
        <taxon>Fungi</taxon>
        <taxon>Dikarya</taxon>
        <taxon>Ascomycota</taxon>
        <taxon>Pezizomycotina</taxon>
        <taxon>Sordariomycetes</taxon>
        <taxon>Hypocreomycetidae</taxon>
        <taxon>Glomerellales</taxon>
        <taxon>Glomerellaceae</taxon>
        <taxon>Colletotrichum</taxon>
        <taxon>Colletotrichum acutatum species complex</taxon>
    </lineage>
</organism>
<proteinExistence type="predicted"/>
<keyword evidence="3" id="KW-1185">Reference proteome</keyword>
<feature type="region of interest" description="Disordered" evidence="1">
    <location>
        <begin position="1"/>
        <end position="153"/>
    </location>
</feature>
<feature type="non-terminal residue" evidence="2">
    <location>
        <position position="266"/>
    </location>
</feature>
<comment type="caution">
    <text evidence="2">The sequence shown here is derived from an EMBL/GenBank/DDBJ whole genome shotgun (WGS) entry which is preliminary data.</text>
</comment>
<dbReference type="GeneID" id="85396948"/>
<feature type="compositionally biased region" description="Basic residues" evidence="1">
    <location>
        <begin position="86"/>
        <end position="98"/>
    </location>
</feature>
<evidence type="ECO:0000313" key="3">
    <source>
        <dbReference type="Proteomes" id="UP001244207"/>
    </source>
</evidence>
<name>A0AAD8XGA7_GLOAC</name>
<protein>
    <submittedName>
        <fullName evidence="2">Uncharacterized protein</fullName>
    </submittedName>
</protein>
<dbReference type="AlphaFoldDB" id="A0AAD8XGA7"/>
<gene>
    <name evidence="2" type="ORF">BDZ83DRAFT_739895</name>
</gene>
<feature type="compositionally biased region" description="Basic residues" evidence="1">
    <location>
        <begin position="257"/>
        <end position="266"/>
    </location>
</feature>
<sequence length="266" mass="27803">PPTAPIWAADPRVLPSPVLVGVAPPNHHRPGEGEGKGLHPQQDGKHQPSSCGGGPRHRPVCGPPGVSPPLLLRGDGEVPCPPGRPSTRRSGHGYRARGHGGDRPGPDPSLAGRGPPPGGLLLRGDGGDPVAAVRGGRHPRPVVGSGVGGPHRRRVHRPLLPPKTQPAHHAACRHGVVGCGFRGGIGRIPLSARLSAKVFPVFGVFVQITKLRGGGGPCLRVYLFTPTFLRFCFFGARARKKRLRGRGGGGDGDGGRRRPRGRRKPL</sequence>
<feature type="non-terminal residue" evidence="2">
    <location>
        <position position="1"/>
    </location>
</feature>
<evidence type="ECO:0000313" key="2">
    <source>
        <dbReference type="EMBL" id="KAK1726869.1"/>
    </source>
</evidence>
<evidence type="ECO:0000256" key="1">
    <source>
        <dbReference type="SAM" id="MobiDB-lite"/>
    </source>
</evidence>
<accession>A0AAD8XGA7</accession>
<reference evidence="2" key="1">
    <citation type="submission" date="2021-12" db="EMBL/GenBank/DDBJ databases">
        <title>Comparative genomics, transcriptomics and evolutionary studies reveal genomic signatures of adaptation to plant cell wall in hemibiotrophic fungi.</title>
        <authorList>
            <consortium name="DOE Joint Genome Institute"/>
            <person name="Baroncelli R."/>
            <person name="Diaz J.F."/>
            <person name="Benocci T."/>
            <person name="Peng M."/>
            <person name="Battaglia E."/>
            <person name="Haridas S."/>
            <person name="Andreopoulos W."/>
            <person name="Labutti K."/>
            <person name="Pangilinan J."/>
            <person name="Floch G.L."/>
            <person name="Makela M.R."/>
            <person name="Henrissat B."/>
            <person name="Grigoriev I.V."/>
            <person name="Crouch J.A."/>
            <person name="De Vries R.P."/>
            <person name="Sukno S.A."/>
            <person name="Thon M.R."/>
        </authorList>
    </citation>
    <scope>NUCLEOTIDE SEQUENCE</scope>
    <source>
        <strain evidence="2">CBS 112980</strain>
    </source>
</reference>
<feature type="compositionally biased region" description="Basic and acidic residues" evidence="1">
    <location>
        <begin position="29"/>
        <end position="46"/>
    </location>
</feature>
<feature type="region of interest" description="Disordered" evidence="1">
    <location>
        <begin position="242"/>
        <end position="266"/>
    </location>
</feature>
<dbReference type="Proteomes" id="UP001244207">
    <property type="component" value="Unassembled WGS sequence"/>
</dbReference>
<dbReference type="RefSeq" id="XP_060366924.1">
    <property type="nucleotide sequence ID" value="XM_060513050.1"/>
</dbReference>
<dbReference type="EMBL" id="JAHMHS010000029">
    <property type="protein sequence ID" value="KAK1726869.1"/>
    <property type="molecule type" value="Genomic_DNA"/>
</dbReference>